<proteinExistence type="predicted"/>
<evidence type="ECO:0000313" key="2">
    <source>
        <dbReference type="EMBL" id="KAF9050949.1"/>
    </source>
</evidence>
<evidence type="ECO:0000313" key="3">
    <source>
        <dbReference type="Proteomes" id="UP000772434"/>
    </source>
</evidence>
<name>A0A9P5P930_9AGAR</name>
<gene>
    <name evidence="2" type="ORF">BDP27DRAFT_1433919</name>
</gene>
<keyword evidence="3" id="KW-1185">Reference proteome</keyword>
<protein>
    <submittedName>
        <fullName evidence="2">Uncharacterized protein</fullName>
    </submittedName>
</protein>
<dbReference type="Proteomes" id="UP000772434">
    <property type="component" value="Unassembled WGS sequence"/>
</dbReference>
<feature type="region of interest" description="Disordered" evidence="1">
    <location>
        <begin position="154"/>
        <end position="176"/>
    </location>
</feature>
<sequence length="223" mass="24519">MTVSPDTVSGDEGEAEALHIDTMRQMVFISLQFISMMECLPEDYSDYHTCCVVFHLKGGTSAQKWFCRRQTQLVTKNHKVEITAPGTTFASVLPPARLANEAFEEIPLGKCTWFSETTINQFHQQATAPIEYEHLTEKPEISVSVNPEVINIHDSDSESDSSGLPEVGDIYTDSTSQDIPMEVDGVAATTSTQITPSLPTQSLRSTSAIANINLDTELLDICT</sequence>
<dbReference type="EMBL" id="JADNRY010000459">
    <property type="protein sequence ID" value="KAF9050949.1"/>
    <property type="molecule type" value="Genomic_DNA"/>
</dbReference>
<evidence type="ECO:0000256" key="1">
    <source>
        <dbReference type="SAM" id="MobiDB-lite"/>
    </source>
</evidence>
<reference evidence="2" key="1">
    <citation type="submission" date="2020-11" db="EMBL/GenBank/DDBJ databases">
        <authorList>
            <consortium name="DOE Joint Genome Institute"/>
            <person name="Ahrendt S."/>
            <person name="Riley R."/>
            <person name="Andreopoulos W."/>
            <person name="Labutti K."/>
            <person name="Pangilinan J."/>
            <person name="Ruiz-Duenas F.J."/>
            <person name="Barrasa J.M."/>
            <person name="Sanchez-Garcia M."/>
            <person name="Camarero S."/>
            <person name="Miyauchi S."/>
            <person name="Serrano A."/>
            <person name="Linde D."/>
            <person name="Babiker R."/>
            <person name="Drula E."/>
            <person name="Ayuso-Fernandez I."/>
            <person name="Pacheco R."/>
            <person name="Padilla G."/>
            <person name="Ferreira P."/>
            <person name="Barriuso J."/>
            <person name="Kellner H."/>
            <person name="Castanera R."/>
            <person name="Alfaro M."/>
            <person name="Ramirez L."/>
            <person name="Pisabarro A.G."/>
            <person name="Kuo A."/>
            <person name="Tritt A."/>
            <person name="Lipzen A."/>
            <person name="He G."/>
            <person name="Yan M."/>
            <person name="Ng V."/>
            <person name="Cullen D."/>
            <person name="Martin F."/>
            <person name="Rosso M.-N."/>
            <person name="Henrissat B."/>
            <person name="Hibbett D."/>
            <person name="Martinez A.T."/>
            <person name="Grigoriev I.V."/>
        </authorList>
    </citation>
    <scope>NUCLEOTIDE SEQUENCE</scope>
    <source>
        <strain evidence="2">AH 40177</strain>
    </source>
</reference>
<accession>A0A9P5P930</accession>
<organism evidence="2 3">
    <name type="scientific">Rhodocollybia butyracea</name>
    <dbReference type="NCBI Taxonomy" id="206335"/>
    <lineage>
        <taxon>Eukaryota</taxon>
        <taxon>Fungi</taxon>
        <taxon>Dikarya</taxon>
        <taxon>Basidiomycota</taxon>
        <taxon>Agaricomycotina</taxon>
        <taxon>Agaricomycetes</taxon>
        <taxon>Agaricomycetidae</taxon>
        <taxon>Agaricales</taxon>
        <taxon>Marasmiineae</taxon>
        <taxon>Omphalotaceae</taxon>
        <taxon>Rhodocollybia</taxon>
    </lineage>
</organism>
<comment type="caution">
    <text evidence="2">The sequence shown here is derived from an EMBL/GenBank/DDBJ whole genome shotgun (WGS) entry which is preliminary data.</text>
</comment>
<dbReference type="AlphaFoldDB" id="A0A9P5P930"/>